<gene>
    <name evidence="1" type="ORF">CUC53_16035</name>
</gene>
<protein>
    <submittedName>
        <fullName evidence="1">Flagellin</fullName>
    </submittedName>
</protein>
<accession>A0A2H9U177</accession>
<dbReference type="PANTHER" id="PTHR37166:SF1">
    <property type="entry name" value="PROTEIN FLAG"/>
    <property type="match status" value="1"/>
</dbReference>
<name>A0A2H9U177_9GAMM</name>
<dbReference type="InterPro" id="IPR035924">
    <property type="entry name" value="FlaG-like_sf"/>
</dbReference>
<sequence length="141" mass="15267">MTTELNILSSANGASVQSNDKSGQTAAQLLSGVVVAETGGEATKNAIYGAPQLQTLQSTKDIEEQVQNLQEFSQLQGWTVSFSIEKSLGQVVIRVIDADTRAVIRQIPSEELLDIYKRFQALRQGDAGANPKRGLLLNHEI</sequence>
<keyword evidence="1" id="KW-0966">Cell projection</keyword>
<comment type="caution">
    <text evidence="1">The sequence shown here is derived from an EMBL/GenBank/DDBJ whole genome shotgun (WGS) entry which is preliminary data.</text>
</comment>
<dbReference type="RefSeq" id="WP_100295061.1">
    <property type="nucleotide sequence ID" value="NZ_PGGC01000167.1"/>
</dbReference>
<dbReference type="SUPFAM" id="SSF160214">
    <property type="entry name" value="FlaG-like"/>
    <property type="match status" value="1"/>
</dbReference>
<organism evidence="1 2">
    <name type="scientific">Aeromonas cavernicola</name>
    <dbReference type="NCBI Taxonomy" id="1006623"/>
    <lineage>
        <taxon>Bacteria</taxon>
        <taxon>Pseudomonadati</taxon>
        <taxon>Pseudomonadota</taxon>
        <taxon>Gammaproteobacteria</taxon>
        <taxon>Aeromonadales</taxon>
        <taxon>Aeromonadaceae</taxon>
        <taxon>Aeromonas</taxon>
    </lineage>
</organism>
<dbReference type="InterPro" id="IPR005186">
    <property type="entry name" value="FlaG"/>
</dbReference>
<keyword evidence="2" id="KW-1185">Reference proteome</keyword>
<dbReference type="AlphaFoldDB" id="A0A2H9U177"/>
<dbReference type="Proteomes" id="UP000235861">
    <property type="component" value="Unassembled WGS sequence"/>
</dbReference>
<evidence type="ECO:0000313" key="2">
    <source>
        <dbReference type="Proteomes" id="UP000235861"/>
    </source>
</evidence>
<reference evidence="1 2" key="1">
    <citation type="submission" date="2017-11" db="EMBL/GenBank/DDBJ databases">
        <title>Draft genome sequence of environmental isolate Aeromonas cavernicola sp. nov. MDC 2508.</title>
        <authorList>
            <person name="Colston S.M."/>
            <person name="Navarro A."/>
            <person name="Martinez-Murcia A.J."/>
            <person name="Graf J."/>
        </authorList>
    </citation>
    <scope>NUCLEOTIDE SEQUENCE [LARGE SCALE GENOMIC DNA]</scope>
    <source>
        <strain evidence="1 2">MDC 2508</strain>
    </source>
</reference>
<dbReference type="OrthoDB" id="5741693at2"/>
<keyword evidence="1" id="KW-0969">Cilium</keyword>
<keyword evidence="1" id="KW-0282">Flagellum</keyword>
<dbReference type="PANTHER" id="PTHR37166">
    <property type="entry name" value="PROTEIN FLAG"/>
    <property type="match status" value="1"/>
</dbReference>
<dbReference type="Pfam" id="PF03646">
    <property type="entry name" value="FlaG"/>
    <property type="match status" value="1"/>
</dbReference>
<proteinExistence type="predicted"/>
<dbReference type="Gene3D" id="3.30.160.170">
    <property type="entry name" value="FlaG-like"/>
    <property type="match status" value="1"/>
</dbReference>
<evidence type="ECO:0000313" key="1">
    <source>
        <dbReference type="EMBL" id="PJG57805.1"/>
    </source>
</evidence>
<dbReference type="EMBL" id="PGGC01000167">
    <property type="protein sequence ID" value="PJG57805.1"/>
    <property type="molecule type" value="Genomic_DNA"/>
</dbReference>